<dbReference type="EMBL" id="JACSPS010000002">
    <property type="protein sequence ID" value="MBD8018416.1"/>
    <property type="molecule type" value="Genomic_DNA"/>
</dbReference>
<keyword evidence="3" id="KW-1185">Reference proteome</keyword>
<comment type="caution">
    <text evidence="2">The sequence shown here is derived from an EMBL/GenBank/DDBJ whole genome shotgun (WGS) entry which is preliminary data.</text>
</comment>
<evidence type="ECO:0000256" key="1">
    <source>
        <dbReference type="SAM" id="SignalP"/>
    </source>
</evidence>
<protein>
    <submittedName>
        <fullName evidence="2">Uncharacterized protein</fullName>
    </submittedName>
</protein>
<reference evidence="2 3" key="1">
    <citation type="submission" date="2020-08" db="EMBL/GenBank/DDBJ databases">
        <title>A Genomic Blueprint of the Chicken Gut Microbiome.</title>
        <authorList>
            <person name="Gilroy R."/>
            <person name="Ravi A."/>
            <person name="Getino M."/>
            <person name="Pursley I."/>
            <person name="Horton D.L."/>
            <person name="Alikhan N.-F."/>
            <person name="Baker D."/>
            <person name="Gharbi K."/>
            <person name="Hall N."/>
            <person name="Watson M."/>
            <person name="Adriaenssens E.M."/>
            <person name="Foster-Nyarko E."/>
            <person name="Jarju S."/>
            <person name="Secka A."/>
            <person name="Antonio M."/>
            <person name="Oren A."/>
            <person name="Chaudhuri R."/>
            <person name="La Ragione R.M."/>
            <person name="Hildebrand F."/>
            <person name="Pallen M.J."/>
        </authorList>
    </citation>
    <scope>NUCLEOTIDE SEQUENCE [LARGE SCALE GENOMIC DNA]</scope>
    <source>
        <strain evidence="2 3">Sa1CVA4</strain>
    </source>
</reference>
<dbReference type="Proteomes" id="UP000626242">
    <property type="component" value="Unassembled WGS sequence"/>
</dbReference>
<accession>A0ABR8WNY4</accession>
<evidence type="ECO:0000313" key="3">
    <source>
        <dbReference type="Proteomes" id="UP000626242"/>
    </source>
</evidence>
<organism evidence="2 3">
    <name type="scientific">Kaistella pullorum</name>
    <dbReference type="NCBI Taxonomy" id="2763074"/>
    <lineage>
        <taxon>Bacteria</taxon>
        <taxon>Pseudomonadati</taxon>
        <taxon>Bacteroidota</taxon>
        <taxon>Flavobacteriia</taxon>
        <taxon>Flavobacteriales</taxon>
        <taxon>Weeksellaceae</taxon>
        <taxon>Chryseobacterium group</taxon>
        <taxon>Kaistella</taxon>
    </lineage>
</organism>
<sequence length="168" mass="18511">MKNTVKTIFFGLILLLTAQSCSKEPAVTENTTTDSIAVTAPVPADSVAAISTLKLDKFGMPPQVEGCSCYFSDTKENFENERYIYVDDYGNSAYVQIAGKMIKIPMEEGDFDPSNFTKTIENGDFKVKMTGKKLSEQEEVMMFSGQMTVENKKTGEKTLSPIYGECGC</sequence>
<keyword evidence="1" id="KW-0732">Signal</keyword>
<gene>
    <name evidence="2" type="ORF">H9628_08015</name>
</gene>
<dbReference type="RefSeq" id="WP_251833604.1">
    <property type="nucleotide sequence ID" value="NZ_JACSPS010000002.1"/>
</dbReference>
<dbReference type="PROSITE" id="PS51257">
    <property type="entry name" value="PROKAR_LIPOPROTEIN"/>
    <property type="match status" value="1"/>
</dbReference>
<evidence type="ECO:0000313" key="2">
    <source>
        <dbReference type="EMBL" id="MBD8018416.1"/>
    </source>
</evidence>
<feature type="signal peptide" evidence="1">
    <location>
        <begin position="1"/>
        <end position="22"/>
    </location>
</feature>
<proteinExistence type="predicted"/>
<name>A0ABR8WNY4_9FLAO</name>
<feature type="chain" id="PRO_5046816321" evidence="1">
    <location>
        <begin position="23"/>
        <end position="168"/>
    </location>
</feature>